<gene>
    <name evidence="2" type="ORF">DARMORV10_A07P19810.1</name>
</gene>
<dbReference type="EMBL" id="HG994361">
    <property type="protein sequence ID" value="CAF2166149.1"/>
    <property type="molecule type" value="Genomic_DNA"/>
</dbReference>
<organism evidence="2">
    <name type="scientific">Brassica napus</name>
    <name type="common">Rape</name>
    <dbReference type="NCBI Taxonomy" id="3708"/>
    <lineage>
        <taxon>Eukaryota</taxon>
        <taxon>Viridiplantae</taxon>
        <taxon>Streptophyta</taxon>
        <taxon>Embryophyta</taxon>
        <taxon>Tracheophyta</taxon>
        <taxon>Spermatophyta</taxon>
        <taxon>Magnoliopsida</taxon>
        <taxon>eudicotyledons</taxon>
        <taxon>Gunneridae</taxon>
        <taxon>Pentapetalae</taxon>
        <taxon>rosids</taxon>
        <taxon>malvids</taxon>
        <taxon>Brassicales</taxon>
        <taxon>Brassicaceae</taxon>
        <taxon>Brassiceae</taxon>
        <taxon>Brassica</taxon>
    </lineage>
</organism>
<keyword evidence="1" id="KW-1133">Transmembrane helix</keyword>
<dbReference type="Proteomes" id="UP001295469">
    <property type="component" value="Chromosome A07"/>
</dbReference>
<evidence type="ECO:0000313" key="2">
    <source>
        <dbReference type="EMBL" id="CAF2166149.1"/>
    </source>
</evidence>
<dbReference type="PANTHER" id="PTHR35551:SF1">
    <property type="entry name" value="ACCLIMATION OF PHOTOSYNTHESIS TO ENVIRONMENT"/>
    <property type="match status" value="1"/>
</dbReference>
<accession>A0A816YSN5</accession>
<protein>
    <submittedName>
        <fullName evidence="2">(rape) hypothetical protein</fullName>
    </submittedName>
</protein>
<feature type="transmembrane region" description="Helical" evidence="1">
    <location>
        <begin position="138"/>
        <end position="162"/>
    </location>
</feature>
<dbReference type="PANTHER" id="PTHR35551">
    <property type="match status" value="1"/>
</dbReference>
<feature type="transmembrane region" description="Helical" evidence="1">
    <location>
        <begin position="168"/>
        <end position="189"/>
    </location>
</feature>
<proteinExistence type="predicted"/>
<evidence type="ECO:0000256" key="1">
    <source>
        <dbReference type="SAM" id="Phobius"/>
    </source>
</evidence>
<reference evidence="2" key="1">
    <citation type="submission" date="2021-01" db="EMBL/GenBank/DDBJ databases">
        <authorList>
            <consortium name="Genoscope - CEA"/>
            <person name="William W."/>
        </authorList>
    </citation>
    <scope>NUCLEOTIDE SEQUENCE</scope>
</reference>
<sequence length="328" mass="36500">MKSLTNLRKPKSEWREIVAMLLPQPHITLSSHSYTQREDEMGSISAASGTTVLPYHLRRQNNRRSGLYDHRHENLPVVSSSQMKQQRWLYVPETKLKRETLRLGFVARAADSTSSSPPVVASGDKTLIPDDEFTLAKISFGVIGLGLGVSLLSYGFGAYFNILPGSEWSAIMLTYGFPLAIIGMALKYAELKPVPCLSYADAVKLRESSATPILTQVRNDVTRYRYGDEQHLEEALKRIFQYGLGGGIPRRSAPILTMIKEEVLTDGRYCLVLVFEAKALKLSDFEQRQAKFTSFFGPNITAEVGKGESENLYEVRLISNVSASSATP</sequence>
<dbReference type="InterPro" id="IPR021275">
    <property type="entry name" value="DUF2854"/>
</dbReference>
<name>A0A816YSN5_BRANA</name>
<keyword evidence="1" id="KW-0812">Transmembrane</keyword>
<dbReference type="AlphaFoldDB" id="A0A816YSN5"/>
<keyword evidence="1" id="KW-0472">Membrane</keyword>
<dbReference type="Pfam" id="PF11016">
    <property type="entry name" value="DUF2854"/>
    <property type="match status" value="1"/>
</dbReference>